<organism evidence="1 2">
    <name type="scientific">Sphagnum jensenii</name>
    <dbReference type="NCBI Taxonomy" id="128206"/>
    <lineage>
        <taxon>Eukaryota</taxon>
        <taxon>Viridiplantae</taxon>
        <taxon>Streptophyta</taxon>
        <taxon>Embryophyta</taxon>
        <taxon>Bryophyta</taxon>
        <taxon>Sphagnophytina</taxon>
        <taxon>Sphagnopsida</taxon>
        <taxon>Sphagnales</taxon>
        <taxon>Sphagnaceae</taxon>
        <taxon>Sphagnum</taxon>
    </lineage>
</organism>
<dbReference type="Proteomes" id="UP001497444">
    <property type="component" value="Chromosome 4"/>
</dbReference>
<dbReference type="NCBIfam" id="TIGR01571">
    <property type="entry name" value="A_thal_Cys_rich"/>
    <property type="match status" value="1"/>
</dbReference>
<evidence type="ECO:0000313" key="2">
    <source>
        <dbReference type="Proteomes" id="UP001497444"/>
    </source>
</evidence>
<protein>
    <submittedName>
        <fullName evidence="1">Uncharacterized protein</fullName>
    </submittedName>
</protein>
<reference evidence="1" key="1">
    <citation type="submission" date="2024-02" db="EMBL/GenBank/DDBJ databases">
        <authorList>
            <consortium name="ELIXIR-Norway"/>
            <consortium name="Elixir Norway"/>
        </authorList>
    </citation>
    <scope>NUCLEOTIDE SEQUENCE</scope>
</reference>
<accession>A0ABP0X4N9</accession>
<gene>
    <name evidence="1" type="ORF">CSSPJE1EN1_LOCUS18040</name>
</gene>
<dbReference type="PANTHER" id="PTHR15907">
    <property type="entry name" value="DUF614 FAMILY PROTEIN-RELATED"/>
    <property type="match status" value="1"/>
</dbReference>
<dbReference type="EMBL" id="OZ020099">
    <property type="protein sequence ID" value="CAK9272562.1"/>
    <property type="molecule type" value="Genomic_DNA"/>
</dbReference>
<evidence type="ECO:0000313" key="1">
    <source>
        <dbReference type="EMBL" id="CAK9272562.1"/>
    </source>
</evidence>
<dbReference type="InterPro" id="IPR006461">
    <property type="entry name" value="PLAC_motif_containing"/>
</dbReference>
<keyword evidence="2" id="KW-1185">Reference proteome</keyword>
<sequence>MTPEQEQVIEEQQALLEESAKMYTGEMEPETKTVEPPKTPEYIEVANGVPAGPGGPVMGAPVSRSAWSTGLFSCLGSQDEFCSSDLEVCIVGTFIPCVLYGGNMERILPRRSSFGIHCLSYSSLYFLGNCLFNMNSLAPCFSYPSRTALRRKFNLEGTGEQIANTFGCCGSVIDDDESRECCESVLDCAVHVLCHPCALCQESRELRRRLPHPAFSRPAYLPQAPPMEQHMVLPMVE</sequence>
<dbReference type="Pfam" id="PF04749">
    <property type="entry name" value="PLAC8"/>
    <property type="match status" value="1"/>
</dbReference>
<proteinExistence type="predicted"/>
<name>A0ABP0X4N9_9BRYO</name>